<comment type="caution">
    <text evidence="2">The sequence shown here is derived from an EMBL/GenBank/DDBJ whole genome shotgun (WGS) entry which is preliminary data.</text>
</comment>
<dbReference type="Pfam" id="PF09580">
    <property type="entry name" value="Spore_YhcN_YlaJ"/>
    <property type="match status" value="1"/>
</dbReference>
<dbReference type="InterPro" id="IPR019076">
    <property type="entry name" value="Spore_lipoprot_YhcN/YlaJ-like"/>
</dbReference>
<dbReference type="PROSITE" id="PS51257">
    <property type="entry name" value="PROKAR_LIPOPROTEIN"/>
    <property type="match status" value="1"/>
</dbReference>
<organism evidence="2 3">
    <name type="scientific">Aquisalibacillus elongatus</name>
    <dbReference type="NCBI Taxonomy" id="485577"/>
    <lineage>
        <taxon>Bacteria</taxon>
        <taxon>Bacillati</taxon>
        <taxon>Bacillota</taxon>
        <taxon>Bacilli</taxon>
        <taxon>Bacillales</taxon>
        <taxon>Bacillaceae</taxon>
        <taxon>Aquisalibacillus</taxon>
    </lineage>
</organism>
<keyword evidence="2" id="KW-0449">Lipoprotein</keyword>
<dbReference type="AlphaFoldDB" id="A0A3N5AYW5"/>
<gene>
    <name evidence="2" type="ORF">EDC24_2951</name>
</gene>
<dbReference type="RefSeq" id="WP_124223775.1">
    <property type="nucleotide sequence ID" value="NZ_RKRF01000014.1"/>
</dbReference>
<proteinExistence type="predicted"/>
<evidence type="ECO:0000313" key="2">
    <source>
        <dbReference type="EMBL" id="RPF50133.1"/>
    </source>
</evidence>
<dbReference type="InterPro" id="IPR014247">
    <property type="entry name" value="Spore_lipoprot_YhcN/YlaJ"/>
</dbReference>
<dbReference type="GO" id="GO:0030435">
    <property type="term" value="P:sporulation resulting in formation of a cellular spore"/>
    <property type="evidence" value="ECO:0007669"/>
    <property type="project" value="InterPro"/>
</dbReference>
<evidence type="ECO:0000313" key="3">
    <source>
        <dbReference type="Proteomes" id="UP000276443"/>
    </source>
</evidence>
<dbReference type="NCBIfam" id="TIGR02898">
    <property type="entry name" value="spore_YhcN_YlaJ"/>
    <property type="match status" value="1"/>
</dbReference>
<feature type="region of interest" description="Disordered" evidence="1">
    <location>
        <begin position="29"/>
        <end position="70"/>
    </location>
</feature>
<feature type="compositionally biased region" description="Basic and acidic residues" evidence="1">
    <location>
        <begin position="52"/>
        <end position="70"/>
    </location>
</feature>
<reference evidence="2 3" key="1">
    <citation type="submission" date="2018-11" db="EMBL/GenBank/DDBJ databases">
        <title>Genomic Encyclopedia of Type Strains, Phase IV (KMG-IV): sequencing the most valuable type-strain genomes for metagenomic binning, comparative biology and taxonomic classification.</title>
        <authorList>
            <person name="Goeker M."/>
        </authorList>
    </citation>
    <scope>NUCLEOTIDE SEQUENCE [LARGE SCALE GENOMIC DNA]</scope>
    <source>
        <strain evidence="2 3">DSM 18090</strain>
    </source>
</reference>
<sequence length="205" mass="23421">MRFLFYLTLGASIAMLGACQDLEDQGLNTGNDDGLETEMLNTDGDGVGNQRQYRDDYRDRNNMNDNNQERTNRLDMIDLEEDRDQEANNGENNYEVANRAADKIANELNEIDDAYVLAGDNNAYVAVELENDNENNEVDEQVKDKVADVVKNTNEDIDNVYVSANPQFFDMVNNYVDDVRNGDPVEGFFEEFNDMLNRIFPDLNQ</sequence>
<dbReference type="OrthoDB" id="1707228at2"/>
<evidence type="ECO:0000256" key="1">
    <source>
        <dbReference type="SAM" id="MobiDB-lite"/>
    </source>
</evidence>
<dbReference type="EMBL" id="RKRF01000014">
    <property type="protein sequence ID" value="RPF50133.1"/>
    <property type="molecule type" value="Genomic_DNA"/>
</dbReference>
<accession>A0A3N5AYW5</accession>
<dbReference type="Proteomes" id="UP000276443">
    <property type="component" value="Unassembled WGS sequence"/>
</dbReference>
<name>A0A3N5AYW5_9BACI</name>
<protein>
    <submittedName>
        <fullName evidence="2">YhcN/YlaJ family sporulation lipoprotein</fullName>
    </submittedName>
</protein>
<keyword evidence="3" id="KW-1185">Reference proteome</keyword>